<organism evidence="2">
    <name type="scientific">marine metagenome</name>
    <dbReference type="NCBI Taxonomy" id="408172"/>
    <lineage>
        <taxon>unclassified sequences</taxon>
        <taxon>metagenomes</taxon>
        <taxon>ecological metagenomes</taxon>
    </lineage>
</organism>
<evidence type="ECO:0000256" key="1">
    <source>
        <dbReference type="SAM" id="Phobius"/>
    </source>
</evidence>
<dbReference type="Gene3D" id="1.20.1640.10">
    <property type="entry name" value="Multidrug efflux transporter AcrB transmembrane domain"/>
    <property type="match status" value="1"/>
</dbReference>
<dbReference type="PANTHER" id="PTHR32063">
    <property type="match status" value="1"/>
</dbReference>
<name>A0A383B097_9ZZZZ</name>
<dbReference type="GO" id="GO:0005886">
    <property type="term" value="C:plasma membrane"/>
    <property type="evidence" value="ECO:0007669"/>
    <property type="project" value="TreeGrafter"/>
</dbReference>
<dbReference type="InterPro" id="IPR001036">
    <property type="entry name" value="Acrflvin-R"/>
</dbReference>
<dbReference type="SUPFAM" id="SSF82866">
    <property type="entry name" value="Multidrug efflux transporter AcrB transmembrane domain"/>
    <property type="match status" value="1"/>
</dbReference>
<feature type="transmembrane region" description="Helical" evidence="1">
    <location>
        <begin position="192"/>
        <end position="212"/>
    </location>
</feature>
<keyword evidence="1" id="KW-0812">Transmembrane</keyword>
<feature type="non-terminal residue" evidence="2">
    <location>
        <position position="1"/>
    </location>
</feature>
<dbReference type="Pfam" id="PF00873">
    <property type="entry name" value="ACR_tran"/>
    <property type="match status" value="1"/>
</dbReference>
<protein>
    <recommendedName>
        <fullName evidence="3">Acriflavin resistance protein</fullName>
    </recommendedName>
</protein>
<evidence type="ECO:0000313" key="2">
    <source>
        <dbReference type="EMBL" id="SVE12838.1"/>
    </source>
</evidence>
<sequence>WVNVTLYGEDTQVLMGLAEEVERRMESIPGLLSVNTDMDRGGTELQVRLDREQAQRYKVNPWEISSTISYALRGTNVNKFRTDDGREVDIRVQFESYDDQNLQDLRNMTFSTAGEHEVPLESLADFYVERTLGGIKRENRRTMLTVSARASKDSAQELFAQVDRAMKGFEMPRGYNWNKGDRFVRLEEQNESMTFAVMMSVIFVFLLMGILFESFVLPLSVIVSIPFSFLGVYWVLYLTDTPLEVMSM</sequence>
<dbReference type="InterPro" id="IPR027463">
    <property type="entry name" value="AcrB_DN_DC_subdom"/>
</dbReference>
<feature type="non-terminal residue" evidence="2">
    <location>
        <position position="248"/>
    </location>
</feature>
<reference evidence="2" key="1">
    <citation type="submission" date="2018-05" db="EMBL/GenBank/DDBJ databases">
        <authorList>
            <person name="Lanie J.A."/>
            <person name="Ng W.-L."/>
            <person name="Kazmierczak K.M."/>
            <person name="Andrzejewski T.M."/>
            <person name="Davidsen T.M."/>
            <person name="Wayne K.J."/>
            <person name="Tettelin H."/>
            <person name="Glass J.I."/>
            <person name="Rusch D."/>
            <person name="Podicherti R."/>
            <person name="Tsui H.-C.T."/>
            <person name="Winkler M.E."/>
        </authorList>
    </citation>
    <scope>NUCLEOTIDE SEQUENCE</scope>
</reference>
<gene>
    <name evidence="2" type="ORF">METZ01_LOCUS465692</name>
</gene>
<dbReference type="GO" id="GO:0042910">
    <property type="term" value="F:xenobiotic transmembrane transporter activity"/>
    <property type="evidence" value="ECO:0007669"/>
    <property type="project" value="TreeGrafter"/>
</dbReference>
<evidence type="ECO:0008006" key="3">
    <source>
        <dbReference type="Google" id="ProtNLM"/>
    </source>
</evidence>
<feature type="transmembrane region" description="Helical" evidence="1">
    <location>
        <begin position="218"/>
        <end position="238"/>
    </location>
</feature>
<dbReference type="EMBL" id="UINC01196010">
    <property type="protein sequence ID" value="SVE12838.1"/>
    <property type="molecule type" value="Genomic_DNA"/>
</dbReference>
<dbReference type="AlphaFoldDB" id="A0A383B097"/>
<dbReference type="PANTHER" id="PTHR32063:SF73">
    <property type="entry name" value="RND SUPERFAMILY EFFLUX PUMP PERMEASE COMPONENT 1"/>
    <property type="match status" value="1"/>
</dbReference>
<dbReference type="Gene3D" id="3.30.70.1440">
    <property type="entry name" value="Multidrug efflux transporter AcrB pore domain"/>
    <property type="match status" value="1"/>
</dbReference>
<accession>A0A383B097</accession>
<dbReference type="Gene3D" id="3.30.2090.10">
    <property type="entry name" value="Multidrug efflux transporter AcrB TolC docking domain, DN and DC subdomains"/>
    <property type="match status" value="1"/>
</dbReference>
<proteinExistence type="predicted"/>
<keyword evidence="1" id="KW-0472">Membrane</keyword>
<dbReference type="SUPFAM" id="SSF82714">
    <property type="entry name" value="Multidrug efflux transporter AcrB TolC docking domain, DN and DC subdomains"/>
    <property type="match status" value="1"/>
</dbReference>
<keyword evidence="1" id="KW-1133">Transmembrane helix</keyword>